<dbReference type="EMBL" id="CAJHNH020001275">
    <property type="protein sequence ID" value="CAG5122387.1"/>
    <property type="molecule type" value="Genomic_DNA"/>
</dbReference>
<reference evidence="3" key="1">
    <citation type="submission" date="2021-04" db="EMBL/GenBank/DDBJ databases">
        <authorList>
            <consortium name="Molecular Ecology Group"/>
        </authorList>
    </citation>
    <scope>NUCLEOTIDE SEQUENCE</scope>
</reference>
<sequence length="598" mass="66471">MKVNIPMLTTSQLDPSDTYYTGACNRGNTSEGQQQKQPSSCYCPQEAAEQCGDGIDLASCSYLNINETDVTSRLASQALFPLKCLKLPYEYKTFPLFQYNSTYNPGVIDISQPSPTGTSFSDYRSQCQFNLASDVSPYDLVKKCRDVFGVRMENVISSCALDLYMSYDFSWIKAGVQSIKVQCQLQLERNSSWWEGNPPTLPQDYTDVLCLANCGGAGKCSKGVCLCQANYGGSDCFVNVILLTNASGTYDIDGSLKRSNATFLTVNELSCPIPESGTYQVQISNNKNVFSSSAYLFVYDSLCFECNVKNQTCIQKKTACLIDGVCYENREYNPSSAWQYCDPSVNTSSWQTANDSCQGLELLWLEHEGHLSGGELPGAGDKEACKRRCLNMFRDGTGQCYSIDFNSTSSSCSYHTLDERITADNLIRDNQVSNLEWICENNPCGRKNLTWIRRPGFAIITTGGRQIMGIRSSVECRKLCLQEKSFLCRSAQLLWAASLCVLSPKTSLIAGQDFVRWPGYIFEEWICDTDNEPLLPVANPLASIKQAPNAGADDYTLMCEFEIAPINSSLQANIMWLINDMVVDESTVWTIVLWDKAV</sequence>
<feature type="domain" description="Vwde helical" evidence="2">
    <location>
        <begin position="139"/>
        <end position="200"/>
    </location>
</feature>
<dbReference type="SUPFAM" id="SSF57414">
    <property type="entry name" value="Hairpin loop containing domain-like"/>
    <property type="match status" value="1"/>
</dbReference>
<accession>A0A8S3YYZ7</accession>
<evidence type="ECO:0008006" key="5">
    <source>
        <dbReference type="Google" id="ProtNLM"/>
    </source>
</evidence>
<evidence type="ECO:0000313" key="4">
    <source>
        <dbReference type="Proteomes" id="UP000678393"/>
    </source>
</evidence>
<dbReference type="Pfam" id="PF00024">
    <property type="entry name" value="PAN_1"/>
    <property type="match status" value="2"/>
</dbReference>
<organism evidence="3 4">
    <name type="scientific">Candidula unifasciata</name>
    <dbReference type="NCBI Taxonomy" id="100452"/>
    <lineage>
        <taxon>Eukaryota</taxon>
        <taxon>Metazoa</taxon>
        <taxon>Spiralia</taxon>
        <taxon>Lophotrochozoa</taxon>
        <taxon>Mollusca</taxon>
        <taxon>Gastropoda</taxon>
        <taxon>Heterobranchia</taxon>
        <taxon>Euthyneura</taxon>
        <taxon>Panpulmonata</taxon>
        <taxon>Eupulmonata</taxon>
        <taxon>Stylommatophora</taxon>
        <taxon>Helicina</taxon>
        <taxon>Helicoidea</taxon>
        <taxon>Geomitridae</taxon>
        <taxon>Candidula</taxon>
    </lineage>
</organism>
<dbReference type="Gene3D" id="3.50.4.10">
    <property type="entry name" value="Hepatocyte Growth Factor"/>
    <property type="match status" value="1"/>
</dbReference>
<keyword evidence="4" id="KW-1185">Reference proteome</keyword>
<dbReference type="OrthoDB" id="6156136at2759"/>
<gene>
    <name evidence="3" type="ORF">CUNI_LOCUS7945</name>
</gene>
<evidence type="ECO:0000259" key="1">
    <source>
        <dbReference type="Pfam" id="PF00024"/>
    </source>
</evidence>
<dbReference type="Proteomes" id="UP000678393">
    <property type="component" value="Unassembled WGS sequence"/>
</dbReference>
<proteinExistence type="predicted"/>
<comment type="caution">
    <text evidence="3">The sequence shown here is derived from an EMBL/GenBank/DDBJ whole genome shotgun (WGS) entry which is preliminary data.</text>
</comment>
<dbReference type="Pfam" id="PF26129">
    <property type="entry name" value="Vwde"/>
    <property type="match status" value="1"/>
</dbReference>
<name>A0A8S3YYZ7_9EUPU</name>
<dbReference type="AlphaFoldDB" id="A0A8S3YYZ7"/>
<dbReference type="InterPro" id="IPR058727">
    <property type="entry name" value="Helical_Vwde"/>
</dbReference>
<evidence type="ECO:0000313" key="3">
    <source>
        <dbReference type="EMBL" id="CAG5122387.1"/>
    </source>
</evidence>
<evidence type="ECO:0000259" key="2">
    <source>
        <dbReference type="Pfam" id="PF26129"/>
    </source>
</evidence>
<protein>
    <recommendedName>
        <fullName evidence="5">EGF-like domain-containing protein</fullName>
    </recommendedName>
</protein>
<dbReference type="InterPro" id="IPR003609">
    <property type="entry name" value="Pan_app"/>
</dbReference>
<feature type="domain" description="Apple" evidence="1">
    <location>
        <begin position="464"/>
        <end position="509"/>
    </location>
</feature>
<feature type="domain" description="Apple" evidence="1">
    <location>
        <begin position="378"/>
        <end position="439"/>
    </location>
</feature>